<dbReference type="PANTHER" id="PTHR47271">
    <property type="entry name" value="ARGININE DEIMINASE"/>
    <property type="match status" value="1"/>
</dbReference>
<organism evidence="1 2">
    <name type="scientific">Heterodera schachtii</name>
    <name type="common">Sugarbeet cyst nematode worm</name>
    <name type="synonym">Tylenchus schachtii</name>
    <dbReference type="NCBI Taxonomy" id="97005"/>
    <lineage>
        <taxon>Eukaryota</taxon>
        <taxon>Metazoa</taxon>
        <taxon>Ecdysozoa</taxon>
        <taxon>Nematoda</taxon>
        <taxon>Chromadorea</taxon>
        <taxon>Rhabditida</taxon>
        <taxon>Tylenchina</taxon>
        <taxon>Tylenchomorpha</taxon>
        <taxon>Tylenchoidea</taxon>
        <taxon>Heteroderidae</taxon>
        <taxon>Heteroderinae</taxon>
        <taxon>Heterodera</taxon>
    </lineage>
</organism>
<dbReference type="SUPFAM" id="SSF55909">
    <property type="entry name" value="Pentein"/>
    <property type="match status" value="1"/>
</dbReference>
<gene>
    <name evidence="1" type="ORF">niasHS_007593</name>
</gene>
<reference evidence="1 2" key="1">
    <citation type="submission" date="2024-10" db="EMBL/GenBank/DDBJ databases">
        <authorList>
            <person name="Kim D."/>
        </authorList>
    </citation>
    <scope>NUCLEOTIDE SEQUENCE [LARGE SCALE GENOMIC DNA]</scope>
    <source>
        <strain evidence="1">Taebaek</strain>
    </source>
</reference>
<accession>A0ABD2JP46</accession>
<sequence>MLDQVNGLPDMVFACNSGLFYRNKLYLSHFRHAQRIGEQRHFADFYKGLGLELYGADCAEVFEGGGDAFFSDERTLWAGWGGPRTNRKAYEHIQKMGDFETVPCELVDPRFYHLDTCLCPVGTDSALWFPPAFSENAKKEKEAMAFVCNAITIRRRVISPKGISEETHAKLASIGYAVKELEMGEFMKSGGACQCLVMKL</sequence>
<evidence type="ECO:0000313" key="2">
    <source>
        <dbReference type="Proteomes" id="UP001620645"/>
    </source>
</evidence>
<evidence type="ECO:0000313" key="1">
    <source>
        <dbReference type="EMBL" id="KAL3092384.1"/>
    </source>
</evidence>
<dbReference type="Proteomes" id="UP001620645">
    <property type="component" value="Unassembled WGS sequence"/>
</dbReference>
<dbReference type="EMBL" id="JBICCN010000118">
    <property type="protein sequence ID" value="KAL3092384.1"/>
    <property type="molecule type" value="Genomic_DNA"/>
</dbReference>
<dbReference type="Gene3D" id="3.75.10.10">
    <property type="entry name" value="L-arginine/glycine Amidinotransferase, Chain A"/>
    <property type="match status" value="1"/>
</dbReference>
<comment type="caution">
    <text evidence="1">The sequence shown here is derived from an EMBL/GenBank/DDBJ whole genome shotgun (WGS) entry which is preliminary data.</text>
</comment>
<proteinExistence type="predicted"/>
<dbReference type="Pfam" id="PF19420">
    <property type="entry name" value="DDAH_eukar"/>
    <property type="match status" value="1"/>
</dbReference>
<dbReference type="PANTHER" id="PTHR47271:SF2">
    <property type="entry name" value="ARGININE DEIMINASE"/>
    <property type="match status" value="1"/>
</dbReference>
<protein>
    <recommendedName>
        <fullName evidence="3">Amidinotransferase</fullName>
    </recommendedName>
</protein>
<evidence type="ECO:0008006" key="3">
    <source>
        <dbReference type="Google" id="ProtNLM"/>
    </source>
</evidence>
<dbReference type="AlphaFoldDB" id="A0ABD2JP46"/>
<keyword evidence="2" id="KW-1185">Reference proteome</keyword>
<name>A0ABD2JP46_HETSC</name>